<evidence type="ECO:0000256" key="4">
    <source>
        <dbReference type="ARBA" id="ARBA00022692"/>
    </source>
</evidence>
<keyword evidence="10" id="KW-1185">Reference proteome</keyword>
<name>A0A6A9V1J7_9ACTN</name>
<proteinExistence type="inferred from homology"/>
<evidence type="ECO:0000313" key="9">
    <source>
        <dbReference type="EMBL" id="MVA77270.1"/>
    </source>
</evidence>
<keyword evidence="3 9" id="KW-0808">Transferase</keyword>
<evidence type="ECO:0000256" key="7">
    <source>
        <dbReference type="SAM" id="Phobius"/>
    </source>
</evidence>
<feature type="domain" description="Bacterial sugar transferase" evidence="8">
    <location>
        <begin position="296"/>
        <end position="477"/>
    </location>
</feature>
<dbReference type="NCBIfam" id="TIGR03025">
    <property type="entry name" value="EPS_sugtrans"/>
    <property type="match status" value="1"/>
</dbReference>
<evidence type="ECO:0000256" key="2">
    <source>
        <dbReference type="ARBA" id="ARBA00006464"/>
    </source>
</evidence>
<evidence type="ECO:0000313" key="10">
    <source>
        <dbReference type="Proteomes" id="UP000435304"/>
    </source>
</evidence>
<dbReference type="PANTHER" id="PTHR30576">
    <property type="entry name" value="COLANIC BIOSYNTHESIS UDP-GLUCOSE LIPID CARRIER TRANSFERASE"/>
    <property type="match status" value="1"/>
</dbReference>
<dbReference type="GO" id="GO:0016020">
    <property type="term" value="C:membrane"/>
    <property type="evidence" value="ECO:0007669"/>
    <property type="project" value="UniProtKB-SubCell"/>
</dbReference>
<dbReference type="InterPro" id="IPR017475">
    <property type="entry name" value="EPS_sugar_tfrase"/>
</dbReference>
<reference evidence="9 10" key="1">
    <citation type="submission" date="2019-12" db="EMBL/GenBank/DDBJ databases">
        <title>Auraticoccus cholistani sp. nov., an actinomycete isolated from soil of Cholistan desert.</title>
        <authorList>
            <person name="Cheema M.T."/>
        </authorList>
    </citation>
    <scope>NUCLEOTIDE SEQUENCE [LARGE SCALE GENOMIC DNA]</scope>
    <source>
        <strain evidence="9 10">F435</strain>
    </source>
</reference>
<keyword evidence="4 7" id="KW-0812">Transmembrane</keyword>
<evidence type="ECO:0000256" key="1">
    <source>
        <dbReference type="ARBA" id="ARBA00004141"/>
    </source>
</evidence>
<accession>A0A6A9V1J7</accession>
<evidence type="ECO:0000256" key="3">
    <source>
        <dbReference type="ARBA" id="ARBA00022679"/>
    </source>
</evidence>
<dbReference type="Proteomes" id="UP000435304">
    <property type="component" value="Unassembled WGS sequence"/>
</dbReference>
<gene>
    <name evidence="9" type="ORF">GC722_14740</name>
</gene>
<comment type="caution">
    <text evidence="9">The sequence shown here is derived from an EMBL/GenBank/DDBJ whole genome shotgun (WGS) entry which is preliminary data.</text>
</comment>
<feature type="transmembrane region" description="Helical" evidence="7">
    <location>
        <begin position="73"/>
        <end position="90"/>
    </location>
</feature>
<dbReference type="Gene3D" id="3.40.50.720">
    <property type="entry name" value="NAD(P)-binding Rossmann-like Domain"/>
    <property type="match status" value="1"/>
</dbReference>
<organism evidence="9 10">
    <name type="scientific">Auraticoccus cholistanensis</name>
    <dbReference type="NCBI Taxonomy" id="2656650"/>
    <lineage>
        <taxon>Bacteria</taxon>
        <taxon>Bacillati</taxon>
        <taxon>Actinomycetota</taxon>
        <taxon>Actinomycetes</taxon>
        <taxon>Propionibacteriales</taxon>
        <taxon>Propionibacteriaceae</taxon>
        <taxon>Auraticoccus</taxon>
    </lineage>
</organism>
<dbReference type="Pfam" id="PF13727">
    <property type="entry name" value="CoA_binding_3"/>
    <property type="match status" value="1"/>
</dbReference>
<evidence type="ECO:0000259" key="8">
    <source>
        <dbReference type="Pfam" id="PF02397"/>
    </source>
</evidence>
<feature type="transmembrane region" description="Helical" evidence="7">
    <location>
        <begin position="111"/>
        <end position="129"/>
    </location>
</feature>
<evidence type="ECO:0000256" key="5">
    <source>
        <dbReference type="ARBA" id="ARBA00022989"/>
    </source>
</evidence>
<dbReference type="GO" id="GO:0016780">
    <property type="term" value="F:phosphotransferase activity, for other substituted phosphate groups"/>
    <property type="evidence" value="ECO:0007669"/>
    <property type="project" value="TreeGrafter"/>
</dbReference>
<comment type="similarity">
    <text evidence="2">Belongs to the bacterial sugar transferase family.</text>
</comment>
<evidence type="ECO:0000256" key="6">
    <source>
        <dbReference type="ARBA" id="ARBA00023136"/>
    </source>
</evidence>
<dbReference type="Pfam" id="PF02397">
    <property type="entry name" value="Bac_transf"/>
    <property type="match status" value="1"/>
</dbReference>
<sequence length="482" mass="53601">MALQERVSYRVTGQPQRRLKIEWPWTLSKRHMDPGPTRGAWWTPVLRDGTRPVFLLADAAGCALAAVATQTGWWSAAAFSTLLLVLFASVRLYRSRLALSVLDDLPRITQTWLVALALLLIGSTLLRGGFTGLDYAALCLAGVVLMRSAAYGLVRLLRRRRVVAHATVVVGTDTTGQAILGRLDRNPQTGLLPLGFLDDLAEPATGLPAPLLGGIGEVNRVLQENEVRALVIAHGHLPESQLITMIRACHRHHCELFVLPRLYEVTQVGADMDFVGEMPLVRLRRAAYRSWAWRAKRLLDVVVSATALVLLAPVMAVLALAVRLEGGPGVIFRQERVGVDGRRFDVLKFRSLRPVDETESQTQWNISHDDRLGPVGRLIRKTSLDELPQLWNVLRGDMSLVGPRPERPHFVAEFDRLYVGYQARHRVPCGLTGWAQVHGLRGDTSIADRAAYDNFYIENWSLWLDLKILLLTVVAVFTDPGS</sequence>
<comment type="subcellular location">
    <subcellularLocation>
        <location evidence="1">Membrane</location>
        <topology evidence="1">Multi-pass membrane protein</topology>
    </subcellularLocation>
</comment>
<dbReference type="AlphaFoldDB" id="A0A6A9V1J7"/>
<dbReference type="EMBL" id="WPCU01000010">
    <property type="protein sequence ID" value="MVA77270.1"/>
    <property type="molecule type" value="Genomic_DNA"/>
</dbReference>
<keyword evidence="6 7" id="KW-0472">Membrane</keyword>
<dbReference type="RefSeq" id="WP_156611428.1">
    <property type="nucleotide sequence ID" value="NZ_WPCU01000010.1"/>
</dbReference>
<dbReference type="InterPro" id="IPR003362">
    <property type="entry name" value="Bact_transf"/>
</dbReference>
<protein>
    <submittedName>
        <fullName evidence="9">Exopolysaccharide biosynthesis polyprenyl glycosylphosphotransferase</fullName>
    </submittedName>
</protein>
<keyword evidence="5 7" id="KW-1133">Transmembrane helix</keyword>
<feature type="transmembrane region" description="Helical" evidence="7">
    <location>
        <begin position="298"/>
        <end position="322"/>
    </location>
</feature>
<dbReference type="PANTHER" id="PTHR30576:SF0">
    <property type="entry name" value="UNDECAPRENYL-PHOSPHATE N-ACETYLGALACTOSAMINYL 1-PHOSPHATE TRANSFERASE-RELATED"/>
    <property type="match status" value="1"/>
</dbReference>